<dbReference type="InterPro" id="IPR051468">
    <property type="entry name" value="Fungal_SecMetab_SDRs"/>
</dbReference>
<dbReference type="EMBL" id="AQGQ01000049">
    <property type="protein sequence ID" value="EOD55359.1"/>
    <property type="molecule type" value="Genomic_DNA"/>
</dbReference>
<dbReference type="Gene3D" id="3.40.50.720">
    <property type="entry name" value="NAD(P)-binding Rossmann-like Domain"/>
    <property type="match status" value="1"/>
</dbReference>
<comment type="caution">
    <text evidence="1">The sequence shown here is derived from an EMBL/GenBank/DDBJ whole genome shotgun (WGS) entry which is preliminary data.</text>
</comment>
<evidence type="ECO:0000313" key="2">
    <source>
        <dbReference type="Proteomes" id="UP000013526"/>
    </source>
</evidence>
<evidence type="ECO:0000313" key="1">
    <source>
        <dbReference type="EMBL" id="EOD55359.1"/>
    </source>
</evidence>
<dbReference type="Proteomes" id="UP000013526">
    <property type="component" value="Unassembled WGS sequence"/>
</dbReference>
<dbReference type="AlphaFoldDB" id="R1HAA3"/>
<dbReference type="PATRIC" id="fig|1268236.3.peg.1837"/>
<dbReference type="GO" id="GO:0005737">
    <property type="term" value="C:cytoplasm"/>
    <property type="evidence" value="ECO:0007669"/>
    <property type="project" value="TreeGrafter"/>
</dbReference>
<organism evidence="1 2">
    <name type="scientific">Aeromonas molluscorum 848</name>
    <dbReference type="NCBI Taxonomy" id="1268236"/>
    <lineage>
        <taxon>Bacteria</taxon>
        <taxon>Pseudomonadati</taxon>
        <taxon>Pseudomonadota</taxon>
        <taxon>Gammaproteobacteria</taxon>
        <taxon>Aeromonadales</taxon>
        <taxon>Aeromonadaceae</taxon>
        <taxon>Aeromonas</taxon>
    </lineage>
</organism>
<gene>
    <name evidence="1" type="ORF">G113_09285</name>
</gene>
<dbReference type="GO" id="GO:0016491">
    <property type="term" value="F:oxidoreductase activity"/>
    <property type="evidence" value="ECO:0007669"/>
    <property type="project" value="TreeGrafter"/>
</dbReference>
<reference evidence="1 2" key="1">
    <citation type="journal article" date="2013" name="Genome Announc.">
        <title>Draft Genome Sequence of Aeromonas molluscorum Strain 848TT, Isolated from Bivalve Molluscs.</title>
        <authorList>
            <person name="Spataro N."/>
            <person name="Farfan M."/>
            <person name="Albarral V."/>
            <person name="Sanglas A."/>
            <person name="Loren J.G."/>
            <person name="Fuste M.C."/>
            <person name="Bosch E."/>
        </authorList>
    </citation>
    <scope>NUCLEOTIDE SEQUENCE [LARGE SCALE GENOMIC DNA]</scope>
    <source>
        <strain evidence="1 2">848</strain>
    </source>
</reference>
<dbReference type="InterPro" id="IPR036291">
    <property type="entry name" value="NAD(P)-bd_dom_sf"/>
</dbReference>
<name>R1HAA3_9GAMM</name>
<dbReference type="PANTHER" id="PTHR43544">
    <property type="entry name" value="SHORT-CHAIN DEHYDROGENASE/REDUCTASE"/>
    <property type="match status" value="1"/>
</dbReference>
<dbReference type="SUPFAM" id="SSF51735">
    <property type="entry name" value="NAD(P)-binding Rossmann-fold domains"/>
    <property type="match status" value="1"/>
</dbReference>
<dbReference type="PANTHER" id="PTHR43544:SF12">
    <property type="entry name" value="NAD(P)-BINDING ROSSMANN-FOLD SUPERFAMILY PROTEIN"/>
    <property type="match status" value="1"/>
</dbReference>
<keyword evidence="2" id="KW-1185">Reference proteome</keyword>
<dbReference type="InterPro" id="IPR002347">
    <property type="entry name" value="SDR_fam"/>
</dbReference>
<proteinExistence type="predicted"/>
<sequence length="231" mass="25128">MGYLILGSGGLGSALALELARRNETFVLAGRHVPPGIAAAATFPMLDVDPLAFEALFTLFDELPSVIINTIGGLHDLRFMPERQVEEVDPLWLCESVRINAWPTLALGAYLSQRMTTRSNCLLITLSDLEGSLTANVTGEHYSYRMSKAALNMGVKTLALEWRERFPRAAVVALHPGPMHTPLRAPLLVMPSGDMVRHPVDVAPRLLDAIRTLGPADSGQLQDLDGRILPS</sequence>
<dbReference type="OrthoDB" id="9785826at2"/>
<dbReference type="RefSeq" id="WP_005899384.1">
    <property type="nucleotide sequence ID" value="NZ_AQGQ01000049.1"/>
</dbReference>
<protein>
    <submittedName>
        <fullName evidence="1">Protein CsgA</fullName>
    </submittedName>
</protein>
<dbReference type="Pfam" id="PF13561">
    <property type="entry name" value="adh_short_C2"/>
    <property type="match status" value="1"/>
</dbReference>
<accession>R1HAA3</accession>